<evidence type="ECO:0000313" key="2">
    <source>
        <dbReference type="Proteomes" id="UP000298652"/>
    </source>
</evidence>
<sequence>MLHVGQKLVASTSETNWANGRFYVTVLSDSIYAFAGVDTLAYYRSPHWWKYHNKHFNIHCTREWQPGGFHFILGDWGTRLSDLASPNPYGIEFVKLDWDGHLRVYHWEVSGDWVSSDVLDIADSCSYPLACGEYVICLGGQCSCPDAALSQSGLFDLLIPGSLIVAASLEIHYHVDQPRRRVFLLFPTPHTSILFTTGQQMKIAANYHA</sequence>
<keyword evidence="2" id="KW-1185">Reference proteome</keyword>
<evidence type="ECO:0000313" key="1">
    <source>
        <dbReference type="EMBL" id="TKW21849.1"/>
    </source>
</evidence>
<organism evidence="1 2">
    <name type="scientific">Setaria viridis</name>
    <name type="common">Green bristlegrass</name>
    <name type="synonym">Setaria italica subsp. viridis</name>
    <dbReference type="NCBI Taxonomy" id="4556"/>
    <lineage>
        <taxon>Eukaryota</taxon>
        <taxon>Viridiplantae</taxon>
        <taxon>Streptophyta</taxon>
        <taxon>Embryophyta</taxon>
        <taxon>Tracheophyta</taxon>
        <taxon>Spermatophyta</taxon>
        <taxon>Magnoliopsida</taxon>
        <taxon>Liliopsida</taxon>
        <taxon>Poales</taxon>
        <taxon>Poaceae</taxon>
        <taxon>PACMAD clade</taxon>
        <taxon>Panicoideae</taxon>
        <taxon>Panicodae</taxon>
        <taxon>Paniceae</taxon>
        <taxon>Cenchrinae</taxon>
        <taxon>Setaria</taxon>
    </lineage>
</organism>
<dbReference type="Proteomes" id="UP000298652">
    <property type="component" value="Chromosome 4"/>
</dbReference>
<proteinExistence type="predicted"/>
<dbReference type="EMBL" id="CM016555">
    <property type="protein sequence ID" value="TKW21849.1"/>
    <property type="molecule type" value="Genomic_DNA"/>
</dbReference>
<dbReference type="AlphaFoldDB" id="A0A4U6V4Q6"/>
<gene>
    <name evidence="1" type="ORF">SEVIR_4G147602v2</name>
</gene>
<name>A0A4U6V4Q6_SETVI</name>
<dbReference type="Gramene" id="TKW21849">
    <property type="protein sequence ID" value="TKW21849"/>
    <property type="gene ID" value="SEVIR_4G147602v2"/>
</dbReference>
<accession>A0A4U6V4Q6</accession>
<reference evidence="1" key="1">
    <citation type="submission" date="2019-03" db="EMBL/GenBank/DDBJ databases">
        <title>WGS assembly of Setaria viridis.</title>
        <authorList>
            <person name="Huang P."/>
            <person name="Jenkins J."/>
            <person name="Grimwood J."/>
            <person name="Barry K."/>
            <person name="Healey A."/>
            <person name="Mamidi S."/>
            <person name="Sreedasyam A."/>
            <person name="Shu S."/>
            <person name="Feldman M."/>
            <person name="Wu J."/>
            <person name="Yu Y."/>
            <person name="Chen C."/>
            <person name="Johnson J."/>
            <person name="Rokhsar D."/>
            <person name="Baxter I."/>
            <person name="Schmutz J."/>
            <person name="Brutnell T."/>
            <person name="Kellogg E."/>
        </authorList>
    </citation>
    <scope>NUCLEOTIDE SEQUENCE [LARGE SCALE GENOMIC DNA]</scope>
</reference>
<protein>
    <submittedName>
        <fullName evidence="1">Uncharacterized protein</fullName>
    </submittedName>
</protein>